<accession>A0AAE0ZG06</accession>
<feature type="region of interest" description="Disordered" evidence="1">
    <location>
        <begin position="1"/>
        <end position="26"/>
    </location>
</feature>
<sequence>MFGRIMGHFSRKPRHKPSSRRRSSPCGHYYSPYVVLNWGLPGPGSRFQDRRAQQIRAQLLHNKGGMGLGTVSLISPSPLSPAFRSGLHPTSGNCQG</sequence>
<dbReference type="EMBL" id="JAWDGP010004017">
    <property type="protein sequence ID" value="KAK3768773.1"/>
    <property type="molecule type" value="Genomic_DNA"/>
</dbReference>
<dbReference type="Proteomes" id="UP001283361">
    <property type="component" value="Unassembled WGS sequence"/>
</dbReference>
<comment type="caution">
    <text evidence="2">The sequence shown here is derived from an EMBL/GenBank/DDBJ whole genome shotgun (WGS) entry which is preliminary data.</text>
</comment>
<name>A0AAE0ZG06_9GAST</name>
<dbReference type="AlphaFoldDB" id="A0AAE0ZG06"/>
<organism evidence="2 3">
    <name type="scientific">Elysia crispata</name>
    <name type="common">lettuce slug</name>
    <dbReference type="NCBI Taxonomy" id="231223"/>
    <lineage>
        <taxon>Eukaryota</taxon>
        <taxon>Metazoa</taxon>
        <taxon>Spiralia</taxon>
        <taxon>Lophotrochozoa</taxon>
        <taxon>Mollusca</taxon>
        <taxon>Gastropoda</taxon>
        <taxon>Heterobranchia</taxon>
        <taxon>Euthyneura</taxon>
        <taxon>Panpulmonata</taxon>
        <taxon>Sacoglossa</taxon>
        <taxon>Placobranchoidea</taxon>
        <taxon>Plakobranchidae</taxon>
        <taxon>Elysia</taxon>
    </lineage>
</organism>
<proteinExistence type="predicted"/>
<keyword evidence="3" id="KW-1185">Reference proteome</keyword>
<gene>
    <name evidence="2" type="ORF">RRG08_061232</name>
</gene>
<feature type="compositionally biased region" description="Basic residues" evidence="1">
    <location>
        <begin position="9"/>
        <end position="23"/>
    </location>
</feature>
<evidence type="ECO:0000313" key="3">
    <source>
        <dbReference type="Proteomes" id="UP001283361"/>
    </source>
</evidence>
<evidence type="ECO:0000313" key="2">
    <source>
        <dbReference type="EMBL" id="KAK3768773.1"/>
    </source>
</evidence>
<reference evidence="2" key="1">
    <citation type="journal article" date="2023" name="G3 (Bethesda)">
        <title>A reference genome for the long-term kleptoplast-retaining sea slug Elysia crispata morphotype clarki.</title>
        <authorList>
            <person name="Eastman K.E."/>
            <person name="Pendleton A.L."/>
            <person name="Shaikh M.A."/>
            <person name="Suttiyut T."/>
            <person name="Ogas R."/>
            <person name="Tomko P."/>
            <person name="Gavelis G."/>
            <person name="Widhalm J.R."/>
            <person name="Wisecaver J.H."/>
        </authorList>
    </citation>
    <scope>NUCLEOTIDE SEQUENCE</scope>
    <source>
        <strain evidence="2">ECLA1</strain>
    </source>
</reference>
<protein>
    <submittedName>
        <fullName evidence="2">Uncharacterized protein</fullName>
    </submittedName>
</protein>
<evidence type="ECO:0000256" key="1">
    <source>
        <dbReference type="SAM" id="MobiDB-lite"/>
    </source>
</evidence>